<keyword evidence="2" id="KW-1185">Reference proteome</keyword>
<evidence type="ECO:0000313" key="1">
    <source>
        <dbReference type="EMBL" id="VVV01606.1"/>
    </source>
</evidence>
<organism evidence="1 2">
    <name type="scientific">Mesonia oceanica</name>
    <dbReference type="NCBI Taxonomy" id="2687242"/>
    <lineage>
        <taxon>Bacteria</taxon>
        <taxon>Pseudomonadati</taxon>
        <taxon>Bacteroidota</taxon>
        <taxon>Flavobacteriia</taxon>
        <taxon>Flavobacteriales</taxon>
        <taxon>Flavobacteriaceae</taxon>
        <taxon>Mesonia</taxon>
    </lineage>
</organism>
<gene>
    <name evidence="1" type="ORF">FVB9532_02898</name>
</gene>
<dbReference type="Proteomes" id="UP000356253">
    <property type="component" value="Unassembled WGS sequence"/>
</dbReference>
<protein>
    <submittedName>
        <fullName evidence="1">Uncharacterized protein</fullName>
    </submittedName>
</protein>
<dbReference type="EMBL" id="CABVMM010000011">
    <property type="protein sequence ID" value="VVV01606.1"/>
    <property type="molecule type" value="Genomic_DNA"/>
</dbReference>
<reference evidence="1" key="1">
    <citation type="submission" date="2019-09" db="EMBL/GenBank/DDBJ databases">
        <authorList>
            <person name="Rodrigo-Torres L."/>
            <person name="Arahal R. D."/>
            <person name="Lucena T."/>
        </authorList>
    </citation>
    <scope>NUCLEOTIDE SEQUENCE</scope>
    <source>
        <strain evidence="1">ISS653</strain>
    </source>
</reference>
<name>A0AC61YAS6_9FLAO</name>
<sequence length="68" mass="7519">MIAFSIAAPISWWASQKWLEDYAYTINLNGWYFAGAGLLTLIIAVLTVSSKTIQAAVQNPVKSLRSEE</sequence>
<comment type="caution">
    <text evidence="1">The sequence shown here is derived from an EMBL/GenBank/DDBJ whole genome shotgun (WGS) entry which is preliminary data.</text>
</comment>
<proteinExistence type="predicted"/>
<accession>A0AC61YAS6</accession>
<evidence type="ECO:0000313" key="2">
    <source>
        <dbReference type="Proteomes" id="UP000356253"/>
    </source>
</evidence>